<comment type="catalytic activity">
    <reaction evidence="7">
        <text>ATP + H2O = ADP + phosphate + H(+)</text>
        <dbReference type="Rhea" id="RHEA:13065"/>
        <dbReference type="ChEBI" id="CHEBI:15377"/>
        <dbReference type="ChEBI" id="CHEBI:15378"/>
        <dbReference type="ChEBI" id="CHEBI:30616"/>
        <dbReference type="ChEBI" id="CHEBI:43474"/>
        <dbReference type="ChEBI" id="CHEBI:456216"/>
        <dbReference type="EC" id="3.6.4.13"/>
    </reaction>
</comment>
<dbReference type="RefSeq" id="XP_001324425.1">
    <property type="nucleotide sequence ID" value="XM_001324390.1"/>
</dbReference>
<dbReference type="PROSITE" id="PS00039">
    <property type="entry name" value="DEAD_ATP_HELICASE"/>
    <property type="match status" value="1"/>
</dbReference>
<evidence type="ECO:0000256" key="1">
    <source>
        <dbReference type="ARBA" id="ARBA00022741"/>
    </source>
</evidence>
<dbReference type="VEuPathDB" id="TrichDB:TVAGG3_0475950"/>
<organism evidence="11 12">
    <name type="scientific">Trichomonas vaginalis (strain ATCC PRA-98 / G3)</name>
    <dbReference type="NCBI Taxonomy" id="412133"/>
    <lineage>
        <taxon>Eukaryota</taxon>
        <taxon>Metamonada</taxon>
        <taxon>Parabasalia</taxon>
        <taxon>Trichomonadida</taxon>
        <taxon>Trichomonadidae</taxon>
        <taxon>Trichomonas</taxon>
    </lineage>
</organism>
<dbReference type="GO" id="GO:0005524">
    <property type="term" value="F:ATP binding"/>
    <property type="evidence" value="ECO:0007669"/>
    <property type="project" value="UniProtKB-UniRule"/>
</dbReference>
<evidence type="ECO:0000259" key="10">
    <source>
        <dbReference type="PROSITE" id="PS51194"/>
    </source>
</evidence>
<reference evidence="11" key="1">
    <citation type="submission" date="2006-10" db="EMBL/GenBank/DDBJ databases">
        <authorList>
            <person name="Amadeo P."/>
            <person name="Zhao Q."/>
            <person name="Wortman J."/>
            <person name="Fraser-Liggett C."/>
            <person name="Carlton J."/>
        </authorList>
    </citation>
    <scope>NUCLEOTIDE SEQUENCE</scope>
    <source>
        <strain evidence="11">G3</strain>
    </source>
</reference>
<dbReference type="GO" id="GO:0042254">
    <property type="term" value="P:ribosome biogenesis"/>
    <property type="evidence" value="ECO:0000318"/>
    <property type="project" value="GO_Central"/>
</dbReference>
<dbReference type="Pfam" id="PF00271">
    <property type="entry name" value="Helicase_C"/>
    <property type="match status" value="1"/>
</dbReference>
<proteinExistence type="inferred from homology"/>
<evidence type="ECO:0000256" key="2">
    <source>
        <dbReference type="ARBA" id="ARBA00022801"/>
    </source>
</evidence>
<keyword evidence="5 7" id="KW-0694">RNA-binding</keyword>
<dbReference type="eggNOG" id="KOG0348">
    <property type="taxonomic scope" value="Eukaryota"/>
</dbReference>
<dbReference type="SMART" id="SM00487">
    <property type="entry name" value="DEXDc"/>
    <property type="match status" value="1"/>
</dbReference>
<gene>
    <name evidence="11" type="ORF">TVAG_004080</name>
</gene>
<keyword evidence="4 6" id="KW-0067">ATP-binding</keyword>
<dbReference type="EMBL" id="DS113306">
    <property type="protein sequence ID" value="EAY12202.1"/>
    <property type="molecule type" value="Genomic_DNA"/>
</dbReference>
<dbReference type="OMA" id="AVHIKAD"/>
<dbReference type="EC" id="3.6.4.13" evidence="7"/>
<dbReference type="PROSITE" id="PS51194">
    <property type="entry name" value="HELICASE_CTER"/>
    <property type="match status" value="1"/>
</dbReference>
<dbReference type="SMR" id="A2E5C2"/>
<dbReference type="GO" id="GO:0003724">
    <property type="term" value="F:RNA helicase activity"/>
    <property type="evidence" value="ECO:0007669"/>
    <property type="project" value="UniProtKB-EC"/>
</dbReference>
<dbReference type="STRING" id="5722.A2E5C2"/>
<evidence type="ECO:0000256" key="7">
    <source>
        <dbReference type="RuleBase" id="RU365068"/>
    </source>
</evidence>
<dbReference type="InterPro" id="IPR014001">
    <property type="entry name" value="Helicase_ATP-bd"/>
</dbReference>
<dbReference type="InterPro" id="IPR011545">
    <property type="entry name" value="DEAD/DEAH_box_helicase_dom"/>
</dbReference>
<dbReference type="SUPFAM" id="SSF52540">
    <property type="entry name" value="P-loop containing nucleoside triphosphate hydrolases"/>
    <property type="match status" value="2"/>
</dbReference>
<dbReference type="Pfam" id="PF00270">
    <property type="entry name" value="DEAD"/>
    <property type="match status" value="1"/>
</dbReference>
<dbReference type="AlphaFoldDB" id="A2E5C2"/>
<comment type="function">
    <text evidence="7">RNA helicase.</text>
</comment>
<dbReference type="InterPro" id="IPR027417">
    <property type="entry name" value="P-loop_NTPase"/>
</dbReference>
<dbReference type="OrthoDB" id="422663at2759"/>
<evidence type="ECO:0000256" key="3">
    <source>
        <dbReference type="ARBA" id="ARBA00022806"/>
    </source>
</evidence>
<protein>
    <recommendedName>
        <fullName evidence="7">ATP-dependent RNA helicase</fullName>
        <ecNumber evidence="7">3.6.4.13</ecNumber>
    </recommendedName>
</protein>
<dbReference type="GO" id="GO:0003723">
    <property type="term" value="F:RNA binding"/>
    <property type="evidence" value="ECO:0007669"/>
    <property type="project" value="UniProtKB-UniRule"/>
</dbReference>
<feature type="compositionally biased region" description="Basic and acidic residues" evidence="8">
    <location>
        <begin position="347"/>
        <end position="359"/>
    </location>
</feature>
<evidence type="ECO:0000256" key="8">
    <source>
        <dbReference type="SAM" id="MobiDB-lite"/>
    </source>
</evidence>
<dbReference type="VEuPathDB" id="TrichDB:TVAG_004080"/>
<dbReference type="Gene3D" id="3.40.50.300">
    <property type="entry name" value="P-loop containing nucleotide triphosphate hydrolases"/>
    <property type="match status" value="2"/>
</dbReference>
<dbReference type="Pfam" id="PF13959">
    <property type="entry name" value="CTE_SPB4"/>
    <property type="match status" value="1"/>
</dbReference>
<dbReference type="PROSITE" id="PS51192">
    <property type="entry name" value="HELICASE_ATP_BIND_1"/>
    <property type="match status" value="1"/>
</dbReference>
<feature type="domain" description="Helicase C-terminal" evidence="10">
    <location>
        <begin position="288"/>
        <end position="480"/>
    </location>
</feature>
<reference evidence="11" key="2">
    <citation type="journal article" date="2007" name="Science">
        <title>Draft genome sequence of the sexually transmitted pathogen Trichomonas vaginalis.</title>
        <authorList>
            <person name="Carlton J.M."/>
            <person name="Hirt R.P."/>
            <person name="Silva J.C."/>
            <person name="Delcher A.L."/>
            <person name="Schatz M."/>
            <person name="Zhao Q."/>
            <person name="Wortman J.R."/>
            <person name="Bidwell S.L."/>
            <person name="Alsmark U.C.M."/>
            <person name="Besteiro S."/>
            <person name="Sicheritz-Ponten T."/>
            <person name="Noel C.J."/>
            <person name="Dacks J.B."/>
            <person name="Foster P.G."/>
            <person name="Simillion C."/>
            <person name="Van de Peer Y."/>
            <person name="Miranda-Saavedra D."/>
            <person name="Barton G.J."/>
            <person name="Westrop G.D."/>
            <person name="Mueller S."/>
            <person name="Dessi D."/>
            <person name="Fiori P.L."/>
            <person name="Ren Q."/>
            <person name="Paulsen I."/>
            <person name="Zhang H."/>
            <person name="Bastida-Corcuera F.D."/>
            <person name="Simoes-Barbosa A."/>
            <person name="Brown M.T."/>
            <person name="Hayes R.D."/>
            <person name="Mukherjee M."/>
            <person name="Okumura C.Y."/>
            <person name="Schneider R."/>
            <person name="Smith A.J."/>
            <person name="Vanacova S."/>
            <person name="Villalvazo M."/>
            <person name="Haas B.J."/>
            <person name="Pertea M."/>
            <person name="Feldblyum T.V."/>
            <person name="Utterback T.R."/>
            <person name="Shu C.L."/>
            <person name="Osoegawa K."/>
            <person name="de Jong P.J."/>
            <person name="Hrdy I."/>
            <person name="Horvathova L."/>
            <person name="Zubacova Z."/>
            <person name="Dolezal P."/>
            <person name="Malik S.B."/>
            <person name="Logsdon J.M. Jr."/>
            <person name="Henze K."/>
            <person name="Gupta A."/>
            <person name="Wang C.C."/>
            <person name="Dunne R.L."/>
            <person name="Upcroft J.A."/>
            <person name="Upcroft P."/>
            <person name="White O."/>
            <person name="Salzberg S.L."/>
            <person name="Tang P."/>
            <person name="Chiu C.-H."/>
            <person name="Lee Y.-S."/>
            <person name="Embley T.M."/>
            <person name="Coombs G.H."/>
            <person name="Mottram J.C."/>
            <person name="Tachezy J."/>
            <person name="Fraser-Liggett C.M."/>
            <person name="Johnson P.J."/>
        </authorList>
    </citation>
    <scope>NUCLEOTIDE SEQUENCE [LARGE SCALE GENOMIC DNA]</scope>
    <source>
        <strain evidence="11">G3</strain>
    </source>
</reference>
<evidence type="ECO:0000259" key="9">
    <source>
        <dbReference type="PROSITE" id="PS51192"/>
    </source>
</evidence>
<dbReference type="PANTHER" id="PTHR24031">
    <property type="entry name" value="RNA HELICASE"/>
    <property type="match status" value="1"/>
</dbReference>
<dbReference type="SMART" id="SM00490">
    <property type="entry name" value="HELICc"/>
    <property type="match status" value="1"/>
</dbReference>
<feature type="region of interest" description="Disordered" evidence="8">
    <location>
        <begin position="332"/>
        <end position="359"/>
    </location>
</feature>
<dbReference type="CDD" id="cd18787">
    <property type="entry name" value="SF2_C_DEAD"/>
    <property type="match status" value="1"/>
</dbReference>
<evidence type="ECO:0000256" key="5">
    <source>
        <dbReference type="ARBA" id="ARBA00022884"/>
    </source>
</evidence>
<dbReference type="Proteomes" id="UP000001542">
    <property type="component" value="Unassembled WGS sequence"/>
</dbReference>
<dbReference type="InterPro" id="IPR025313">
    <property type="entry name" value="SPB4-like_CTE"/>
</dbReference>
<dbReference type="GO" id="GO:0016887">
    <property type="term" value="F:ATP hydrolysis activity"/>
    <property type="evidence" value="ECO:0007669"/>
    <property type="project" value="RHEA"/>
</dbReference>
<dbReference type="KEGG" id="tva:4770164"/>
<keyword evidence="3 6" id="KW-0347">Helicase</keyword>
<feature type="region of interest" description="Disordered" evidence="8">
    <location>
        <begin position="569"/>
        <end position="596"/>
    </location>
</feature>
<comment type="domain">
    <text evidence="7">The Q motif is unique to and characteristic of the DEAD box family of RNA helicases and controls ATP binding and hydrolysis.</text>
</comment>
<dbReference type="InParanoid" id="A2E5C2"/>
<dbReference type="InterPro" id="IPR000629">
    <property type="entry name" value="RNA-helicase_DEAD-box_CS"/>
</dbReference>
<dbReference type="GO" id="GO:0005634">
    <property type="term" value="C:nucleus"/>
    <property type="evidence" value="ECO:0000318"/>
    <property type="project" value="GO_Central"/>
</dbReference>
<keyword evidence="2 6" id="KW-0378">Hydrolase</keyword>
<sequence>MTEEAQQNPEQTEQKTEQTVTVEEITEGLFSESTIDAFELNPRLISALKKMKIDKFTNIQTESIPPIISGSDVLMRADTGSGKTLAYLLPIMHRLATDFPRDTNPIRRDMGCLAIVIAPTRELCLQIETVVQDLRSQMNFVISGSLLGGEKVQSEKKRLRKGINLLIATPGRLLYHLQNSQNLYVNNLKFLVLDEADRLLDMGFGKKVAEIIEIINQAQNKVDDNPVHQTILVSATLPKELHSLTEIALYKPTEVGIMQDEKFSIPQTLLQRFVTVDAKWRLVALATLLKRYMIEEPETKAIVFLSCCKSVDFHASFFSFFNFMTPEERAQKKIPQRNYKGPNPNAEENKPTIRDTHASTDNDEVGAFSQFFNCPVFRIHGNVDQIERSKTISKFTAAKSAIMFCTDVAARGLDIPNISVIIQYDPPVDTEDYVHRVGRTARIGHDGISYLFLQQNELGFIDLLRDRKVQIKPYKYEELQRKGVAAMLGDNPNLCFAAMRKETFECVKTNDLEMAAGQAWAASIAAYTSHHKTTRSIFRAQALHLGHLATAFGLEKTPAEIKEMLHEDRDLQESINKPTEKKEMLPAFEERTSEFL</sequence>
<accession>A2E5C2</accession>
<feature type="domain" description="Helicase ATP-binding" evidence="9">
    <location>
        <begin position="64"/>
        <end position="255"/>
    </location>
</feature>
<evidence type="ECO:0000313" key="11">
    <source>
        <dbReference type="EMBL" id="EAY12202.1"/>
    </source>
</evidence>
<dbReference type="InterPro" id="IPR001650">
    <property type="entry name" value="Helicase_C-like"/>
</dbReference>
<evidence type="ECO:0000256" key="6">
    <source>
        <dbReference type="RuleBase" id="RU000492"/>
    </source>
</evidence>
<keyword evidence="12" id="KW-1185">Reference proteome</keyword>
<keyword evidence="1 6" id="KW-0547">Nucleotide-binding</keyword>
<name>A2E5C2_TRIV3</name>
<evidence type="ECO:0000256" key="4">
    <source>
        <dbReference type="ARBA" id="ARBA00022840"/>
    </source>
</evidence>
<comment type="similarity">
    <text evidence="6">Belongs to the DEAD box helicase family.</text>
</comment>
<dbReference type="FunCoup" id="A2E5C2">
    <property type="interactions" value="532"/>
</dbReference>
<dbReference type="SMART" id="SM01178">
    <property type="entry name" value="DUF4217"/>
    <property type="match status" value="1"/>
</dbReference>
<evidence type="ECO:0000313" key="12">
    <source>
        <dbReference type="Proteomes" id="UP000001542"/>
    </source>
</evidence>